<evidence type="ECO:0000256" key="1">
    <source>
        <dbReference type="SAM" id="Phobius"/>
    </source>
</evidence>
<dbReference type="AlphaFoldDB" id="A0A5Q0BQQ7"/>
<gene>
    <name evidence="2" type="ORF">F6R98_18735</name>
</gene>
<reference evidence="2 3" key="1">
    <citation type="submission" date="2019-09" db="EMBL/GenBank/DDBJ databases">
        <title>Ecophysiology of the spiral-shaped methanotroph Methylospira mobilis as revealed by the complete genome sequence.</title>
        <authorList>
            <person name="Oshkin I.Y."/>
            <person name="Dedysh S.N."/>
            <person name="Miroshnikov K."/>
            <person name="Danilova O.V."/>
            <person name="Hakobyan A."/>
            <person name="Liesack W."/>
        </authorList>
    </citation>
    <scope>NUCLEOTIDE SEQUENCE [LARGE SCALE GENOMIC DNA]</scope>
    <source>
        <strain evidence="2 3">Shm1</strain>
    </source>
</reference>
<keyword evidence="1" id="KW-1133">Transmembrane helix</keyword>
<dbReference type="KEGG" id="mmob:F6R98_18735"/>
<evidence type="ECO:0000313" key="2">
    <source>
        <dbReference type="EMBL" id="QFY44418.1"/>
    </source>
</evidence>
<keyword evidence="1" id="KW-0812">Transmembrane</keyword>
<sequence length="113" mass="12831">MELWIPIADEAVFYSLETLEMILDVLYEKGLGLDEEATQKATAWTGLLISIGLTGLLLYKLPVIFRYAKAFLAKRWAMRKLAIKVWWPTLNWQQKVAHIAALGLFLGALVLII</sequence>
<feature type="transmembrane region" description="Helical" evidence="1">
    <location>
        <begin position="41"/>
        <end position="59"/>
    </location>
</feature>
<keyword evidence="1" id="KW-0472">Membrane</keyword>
<protein>
    <submittedName>
        <fullName evidence="2">Uncharacterized protein</fullName>
    </submittedName>
</protein>
<keyword evidence="3" id="KW-1185">Reference proteome</keyword>
<organism evidence="2 3">
    <name type="scientific">Candidatus Methylospira mobilis</name>
    <dbReference type="NCBI Taxonomy" id="1808979"/>
    <lineage>
        <taxon>Bacteria</taxon>
        <taxon>Pseudomonadati</taxon>
        <taxon>Pseudomonadota</taxon>
        <taxon>Gammaproteobacteria</taxon>
        <taxon>Methylococcales</taxon>
        <taxon>Methylococcaceae</taxon>
        <taxon>Candidatus Methylospira</taxon>
    </lineage>
</organism>
<dbReference type="InParanoid" id="A0A5Q0BQQ7"/>
<evidence type="ECO:0000313" key="3">
    <source>
        <dbReference type="Proteomes" id="UP000325755"/>
    </source>
</evidence>
<dbReference type="RefSeq" id="WP_153250384.1">
    <property type="nucleotide sequence ID" value="NZ_CP044205.1"/>
</dbReference>
<dbReference type="Proteomes" id="UP000325755">
    <property type="component" value="Chromosome"/>
</dbReference>
<accession>A0A5Q0BQQ7</accession>
<name>A0A5Q0BQQ7_9GAMM</name>
<proteinExistence type="predicted"/>
<dbReference type="EMBL" id="CP044205">
    <property type="protein sequence ID" value="QFY44418.1"/>
    <property type="molecule type" value="Genomic_DNA"/>
</dbReference>